<evidence type="ECO:0000313" key="7">
    <source>
        <dbReference type="Proteomes" id="UP000199109"/>
    </source>
</evidence>
<organism evidence="6 7">
    <name type="scientific">Pricia antarctica</name>
    <dbReference type="NCBI Taxonomy" id="641691"/>
    <lineage>
        <taxon>Bacteria</taxon>
        <taxon>Pseudomonadati</taxon>
        <taxon>Bacteroidota</taxon>
        <taxon>Flavobacteriia</taxon>
        <taxon>Flavobacteriales</taxon>
        <taxon>Flavobacteriaceae</taxon>
        <taxon>Pricia</taxon>
    </lineage>
</organism>
<dbReference type="PANTHER" id="PTHR43364">
    <property type="entry name" value="NADH-SPECIFIC METHYLGLYOXAL REDUCTASE-RELATED"/>
    <property type="match status" value="1"/>
</dbReference>
<dbReference type="InterPro" id="IPR050523">
    <property type="entry name" value="AKR_Detox_Biosynth"/>
</dbReference>
<dbReference type="Gene3D" id="3.20.20.100">
    <property type="entry name" value="NADP-dependent oxidoreductase domain"/>
    <property type="match status" value="1"/>
</dbReference>
<evidence type="ECO:0000256" key="3">
    <source>
        <dbReference type="ARBA" id="ARBA00038157"/>
    </source>
</evidence>
<accession>A0A1G6W8C2</accession>
<dbReference type="AlphaFoldDB" id="A0A1G6W8C2"/>
<name>A0A1G6W8C2_9FLAO</name>
<dbReference type="STRING" id="641691.SAMN05421636_101203"/>
<keyword evidence="7" id="KW-1185">Reference proteome</keyword>
<protein>
    <recommendedName>
        <fullName evidence="4">Protein tas</fullName>
    </recommendedName>
</protein>
<feature type="domain" description="NADP-dependent oxidoreductase" evidence="5">
    <location>
        <begin position="27"/>
        <end position="349"/>
    </location>
</feature>
<comment type="similarity">
    <text evidence="3">Belongs to the aldo/keto reductase family. Aldo/keto reductase 2 subfamily.</text>
</comment>
<dbReference type="EMBL" id="FNAO01000001">
    <property type="protein sequence ID" value="SDD61305.1"/>
    <property type="molecule type" value="Genomic_DNA"/>
</dbReference>
<dbReference type="InterPro" id="IPR023210">
    <property type="entry name" value="NADP_OxRdtase_dom"/>
</dbReference>
<evidence type="ECO:0000313" key="6">
    <source>
        <dbReference type="EMBL" id="SDD61305.1"/>
    </source>
</evidence>
<dbReference type="SUPFAM" id="SSF51430">
    <property type="entry name" value="NAD(P)-linked oxidoreductase"/>
    <property type="match status" value="1"/>
</dbReference>
<dbReference type="PANTHER" id="PTHR43364:SF4">
    <property type="entry name" value="NAD(P)-LINKED OXIDOREDUCTASE SUPERFAMILY PROTEIN"/>
    <property type="match status" value="1"/>
</dbReference>
<evidence type="ECO:0000259" key="5">
    <source>
        <dbReference type="Pfam" id="PF00248"/>
    </source>
</evidence>
<evidence type="ECO:0000256" key="2">
    <source>
        <dbReference type="ARBA" id="ARBA00023002"/>
    </source>
</evidence>
<evidence type="ECO:0000256" key="4">
    <source>
        <dbReference type="ARBA" id="ARBA00070119"/>
    </source>
</evidence>
<dbReference type="CDD" id="cd19094">
    <property type="entry name" value="AKR_Tas-like"/>
    <property type="match status" value="1"/>
</dbReference>
<gene>
    <name evidence="6" type="ORF">SAMN05421636_101203</name>
</gene>
<proteinExistence type="inferred from homology"/>
<dbReference type="Proteomes" id="UP000199109">
    <property type="component" value="Unassembled WGS sequence"/>
</dbReference>
<dbReference type="Pfam" id="PF00248">
    <property type="entry name" value="Aldo_ket_red"/>
    <property type="match status" value="1"/>
</dbReference>
<sequence length="358" mass="40233">MGASNSNELANPMIYNTLPHTDIQVSKICLGTMTWGNQNTEKEGHEQMDYAVDQGVNFFDTAEMYPIPAHPDRLSVTEKIIGTWFNKNGNRDNIVLASKIVGKSEGTKFIRNSGFTPESIRNAVDGSLERLQTDYIDLYQLHWPERSTNYFGKRGYRHDVTDHWTDNIHEVLQTLRDLIREGKVRQVGISNETPWGTMRFLMESKVHASLPRTITIQNPYNLLNRLFEVGLSEIAIREKVGLLAYSPLGFGTLTGKFLGGMRPATSRIVLFPQYSRYSGETAVKATEKYHKLARDHGLSLTHMALAFVNTRPFVTGNIIGATSMEQLKHNIASIDINLSDEMLEGIEAIHNAIPNPAP</sequence>
<reference evidence="6 7" key="1">
    <citation type="submission" date="2016-10" db="EMBL/GenBank/DDBJ databases">
        <authorList>
            <person name="de Groot N.N."/>
        </authorList>
    </citation>
    <scope>NUCLEOTIDE SEQUENCE [LARGE SCALE GENOMIC DNA]</scope>
    <source>
        <strain evidence="6 7">DSM 23421</strain>
    </source>
</reference>
<keyword evidence="1" id="KW-0521">NADP</keyword>
<dbReference type="InterPro" id="IPR036812">
    <property type="entry name" value="NAD(P)_OxRdtase_dom_sf"/>
</dbReference>
<dbReference type="GO" id="GO:0016491">
    <property type="term" value="F:oxidoreductase activity"/>
    <property type="evidence" value="ECO:0007669"/>
    <property type="project" value="UniProtKB-KW"/>
</dbReference>
<dbReference type="FunFam" id="3.20.20.100:FF:000005">
    <property type="entry name" value="NADP(H)-dependent aldo-keto reductase"/>
    <property type="match status" value="1"/>
</dbReference>
<evidence type="ECO:0000256" key="1">
    <source>
        <dbReference type="ARBA" id="ARBA00022857"/>
    </source>
</evidence>
<keyword evidence="2" id="KW-0560">Oxidoreductase</keyword>